<feature type="signal peptide" evidence="1">
    <location>
        <begin position="1"/>
        <end position="19"/>
    </location>
</feature>
<protein>
    <submittedName>
        <fullName evidence="2">ABC transporter substrate-binding protein</fullName>
    </submittedName>
</protein>
<evidence type="ECO:0000313" key="2">
    <source>
        <dbReference type="EMBL" id="QEK13358.1"/>
    </source>
</evidence>
<dbReference type="OrthoDB" id="9814375at2"/>
<dbReference type="InterPro" id="IPR027024">
    <property type="entry name" value="UCP027386_ABC_sbc_TM0202"/>
</dbReference>
<proteinExistence type="predicted"/>
<dbReference type="Gene3D" id="3.40.190.10">
    <property type="entry name" value="Periplasmic binding protein-like II"/>
    <property type="match status" value="2"/>
</dbReference>
<dbReference type="SUPFAM" id="SSF53850">
    <property type="entry name" value="Periplasmic binding protein-like II"/>
    <property type="match status" value="1"/>
</dbReference>
<dbReference type="KEGG" id="crs:FQB35_14350"/>
<keyword evidence="1" id="KW-0732">Signal</keyword>
<dbReference type="PROSITE" id="PS51257">
    <property type="entry name" value="PROKAR_LIPOPROTEIN"/>
    <property type="match status" value="1"/>
</dbReference>
<organism evidence="2 3">
    <name type="scientific">Crassaminicella thermophila</name>
    <dbReference type="NCBI Taxonomy" id="2599308"/>
    <lineage>
        <taxon>Bacteria</taxon>
        <taxon>Bacillati</taxon>
        <taxon>Bacillota</taxon>
        <taxon>Clostridia</taxon>
        <taxon>Eubacteriales</taxon>
        <taxon>Clostridiaceae</taxon>
        <taxon>Crassaminicella</taxon>
    </lineage>
</organism>
<dbReference type="PIRSF" id="PIRSF027386">
    <property type="entry name" value="UCP027386_ABC_sbc_TM0202"/>
    <property type="match status" value="1"/>
</dbReference>
<dbReference type="AlphaFoldDB" id="A0A5C0SJF6"/>
<sequence>MKKILSLLMVLMLIFSAVGCSKKEETNKSEKEIVKIAGLKGPTSIGMIKMFEEKPSLGENFDSVYEVAQNPDILVSKLLSKEVTFAALPTNVAAKLYNKGAGYKLAAINTWGVLYVMTQGEEIHNWEDLRGKNINSIAKGSNPDVIFRYLLEKNGLNPDKDVTLDYTLGHVELAQAMAAKKVNIALLPEPFVTMVSMKNKDAKIAMNIQDEWKNTLGGKALIPQGCIVVREDFAQKHPEVVNKFLAEYEKSVKWVNENKEEAGVLVEKHGIGMKAKMAEMAIPRCNLDFKTASDAKEAVENYLKVLYDFSAKAVGGKLPDENFYYHQK</sequence>
<evidence type="ECO:0000256" key="1">
    <source>
        <dbReference type="SAM" id="SignalP"/>
    </source>
</evidence>
<dbReference type="Pfam" id="PF13379">
    <property type="entry name" value="NMT1_2"/>
    <property type="match status" value="1"/>
</dbReference>
<dbReference type="RefSeq" id="WP_148810530.1">
    <property type="nucleotide sequence ID" value="NZ_CP042243.1"/>
</dbReference>
<reference evidence="2 3" key="1">
    <citation type="submission" date="2019-07" db="EMBL/GenBank/DDBJ databases">
        <title>Complete genome of Crassaminicella thermophila SY095.</title>
        <authorList>
            <person name="Li X."/>
        </authorList>
    </citation>
    <scope>NUCLEOTIDE SEQUENCE [LARGE SCALE GENOMIC DNA]</scope>
    <source>
        <strain evidence="2 3">SY095</strain>
    </source>
</reference>
<dbReference type="EMBL" id="CP042243">
    <property type="protein sequence ID" value="QEK13358.1"/>
    <property type="molecule type" value="Genomic_DNA"/>
</dbReference>
<evidence type="ECO:0000313" key="3">
    <source>
        <dbReference type="Proteomes" id="UP000324646"/>
    </source>
</evidence>
<dbReference type="PANTHER" id="PTHR30024:SF46">
    <property type="entry name" value="ABC TRANSPORTER, SUBSTRATE-BINDING LIPOPROTEIN"/>
    <property type="match status" value="1"/>
</dbReference>
<dbReference type="Proteomes" id="UP000324646">
    <property type="component" value="Chromosome"/>
</dbReference>
<keyword evidence="3" id="KW-1185">Reference proteome</keyword>
<accession>A0A5C0SJF6</accession>
<name>A0A5C0SJF6_CRATE</name>
<gene>
    <name evidence="2" type="ORF">FQB35_14350</name>
</gene>
<feature type="chain" id="PRO_5038402816" evidence="1">
    <location>
        <begin position="20"/>
        <end position="328"/>
    </location>
</feature>
<dbReference type="PANTHER" id="PTHR30024">
    <property type="entry name" value="ALIPHATIC SULFONATES-BINDING PROTEIN-RELATED"/>
    <property type="match status" value="1"/>
</dbReference>